<evidence type="ECO:0000256" key="1">
    <source>
        <dbReference type="SAM" id="MobiDB-lite"/>
    </source>
</evidence>
<feature type="compositionally biased region" description="Low complexity" evidence="1">
    <location>
        <begin position="85"/>
        <end position="107"/>
    </location>
</feature>
<feature type="region of interest" description="Disordered" evidence="1">
    <location>
        <begin position="85"/>
        <end position="217"/>
    </location>
</feature>
<protein>
    <submittedName>
        <fullName evidence="2">Uncharacterized protein</fullName>
    </submittedName>
</protein>
<reference evidence="2" key="1">
    <citation type="submission" date="2016-04" db="EMBL/GenBank/DDBJ databases">
        <authorList>
            <person name="Nguyen H.D."/>
            <person name="Samba Siva P."/>
            <person name="Cullis J."/>
            <person name="Levesque C.A."/>
            <person name="Hambleton S."/>
        </authorList>
    </citation>
    <scope>NUCLEOTIDE SEQUENCE</scope>
    <source>
        <strain evidence="2">DAOMC 236416</strain>
    </source>
</reference>
<keyword evidence="3" id="KW-1185">Reference proteome</keyword>
<dbReference type="Proteomes" id="UP000077521">
    <property type="component" value="Unassembled WGS sequence"/>
</dbReference>
<feature type="compositionally biased region" description="Low complexity" evidence="1">
    <location>
        <begin position="148"/>
        <end position="176"/>
    </location>
</feature>
<proteinExistence type="predicted"/>
<dbReference type="AlphaFoldDB" id="A0A177T758"/>
<feature type="region of interest" description="Disordered" evidence="1">
    <location>
        <begin position="277"/>
        <end position="307"/>
    </location>
</feature>
<gene>
    <name evidence="2" type="ORF">A4X13_0g5666</name>
</gene>
<organism evidence="2 3">
    <name type="scientific">Tilletia indica</name>
    <dbReference type="NCBI Taxonomy" id="43049"/>
    <lineage>
        <taxon>Eukaryota</taxon>
        <taxon>Fungi</taxon>
        <taxon>Dikarya</taxon>
        <taxon>Basidiomycota</taxon>
        <taxon>Ustilaginomycotina</taxon>
        <taxon>Exobasidiomycetes</taxon>
        <taxon>Tilletiales</taxon>
        <taxon>Tilletiaceae</taxon>
        <taxon>Tilletia</taxon>
    </lineage>
</organism>
<evidence type="ECO:0000313" key="3">
    <source>
        <dbReference type="Proteomes" id="UP000077521"/>
    </source>
</evidence>
<dbReference type="EMBL" id="LWDF02000461">
    <property type="protein sequence ID" value="KAE8246702.1"/>
    <property type="molecule type" value="Genomic_DNA"/>
</dbReference>
<name>A0A177T758_9BASI</name>
<reference evidence="2" key="2">
    <citation type="journal article" date="2019" name="IMA Fungus">
        <title>Genome sequencing and comparison of five Tilletia species to identify candidate genes for the detection of regulated species infecting wheat.</title>
        <authorList>
            <person name="Nguyen H.D.T."/>
            <person name="Sultana T."/>
            <person name="Kesanakurti P."/>
            <person name="Hambleton S."/>
        </authorList>
    </citation>
    <scope>NUCLEOTIDE SEQUENCE</scope>
    <source>
        <strain evidence="2">DAOMC 236416</strain>
    </source>
</reference>
<comment type="caution">
    <text evidence="2">The sequence shown here is derived from an EMBL/GenBank/DDBJ whole genome shotgun (WGS) entry which is preliminary data.</text>
</comment>
<accession>A0A177T758</accession>
<feature type="compositionally biased region" description="Low complexity" evidence="1">
    <location>
        <begin position="123"/>
        <end position="140"/>
    </location>
</feature>
<evidence type="ECO:0000313" key="2">
    <source>
        <dbReference type="EMBL" id="KAE8246702.1"/>
    </source>
</evidence>
<sequence>MSIRNTVTRTSASAIPVFILPSHSQPKVQLLNRPSSSFVLTVKTQGTRLTGAARLAETVLPSTVTVRSRPPRSATKSISIASRLSEALSQSSSPSPSTGPSLLSSSDVRSERSTSSIAAAAHPTPQSSSKKTSTSKAPKSGLRVPSMSKRPAPDASAPKAKAASTNSSSASAPSKKGVPRTITNGGTRQRRKASFDSSKPKSTLKPTTKKLTDSSTAKSRAAAAAIAGRLASGVKTNCSDPFHQEYFIRRYGQVYDPERALKEARLLSAELRPRTMPVAAPTRNPSSRQPKSVLKKSSAGPISVPHGLDSGDKKKLLWSATDDVRYFHRDLAIHESVDL</sequence>
<feature type="compositionally biased region" description="Low complexity" evidence="1">
    <location>
        <begin position="196"/>
        <end position="206"/>
    </location>
</feature>